<dbReference type="InterPro" id="IPR016032">
    <property type="entry name" value="Sig_transdc_resp-reg_C-effctor"/>
</dbReference>
<evidence type="ECO:0000313" key="2">
    <source>
        <dbReference type="EMBL" id="RDV02737.1"/>
    </source>
</evidence>
<dbReference type="PROSITE" id="PS50043">
    <property type="entry name" value="HTH_LUXR_2"/>
    <property type="match status" value="1"/>
</dbReference>
<dbReference type="Pfam" id="PF00196">
    <property type="entry name" value="GerE"/>
    <property type="match status" value="1"/>
</dbReference>
<name>A0A371B5F5_9SPHN</name>
<organism evidence="2 3">
    <name type="scientific">Sphingorhabdus pulchriflava</name>
    <dbReference type="NCBI Taxonomy" id="2292257"/>
    <lineage>
        <taxon>Bacteria</taxon>
        <taxon>Pseudomonadati</taxon>
        <taxon>Pseudomonadota</taxon>
        <taxon>Alphaproteobacteria</taxon>
        <taxon>Sphingomonadales</taxon>
        <taxon>Sphingomonadaceae</taxon>
        <taxon>Sphingorhabdus</taxon>
    </lineage>
</organism>
<proteinExistence type="predicted"/>
<dbReference type="Gene3D" id="1.10.10.10">
    <property type="entry name" value="Winged helix-like DNA-binding domain superfamily/Winged helix DNA-binding domain"/>
    <property type="match status" value="1"/>
</dbReference>
<dbReference type="SMART" id="SM00421">
    <property type="entry name" value="HTH_LUXR"/>
    <property type="match status" value="1"/>
</dbReference>
<accession>A0A371B5F5</accession>
<sequence>MTHDVSALLEREKDVLRLLLVGHDAKSIARHLDLSTHVVNERLRDARRKLGVSSSREAARLLALAEADIPKNFGDKDFGYPNPAEAVTDVNAQVGQTLARTGVNKGTLVMIVSATLLASAAFLFSMNSAAPTGSAATVVSTYPANGSQIKPGPYKLTVRFDRPMAPDSFSFVQVDRATYPECSGKPAQSADGKSYSLNCIARAGKRHEVWFNRTPYMNFRSKADAQPASPYRLQFSVKP</sequence>
<gene>
    <name evidence="2" type="ORF">DXH95_12380</name>
</gene>
<comment type="caution">
    <text evidence="2">The sequence shown here is derived from an EMBL/GenBank/DDBJ whole genome shotgun (WGS) entry which is preliminary data.</text>
</comment>
<dbReference type="GO" id="GO:0006355">
    <property type="term" value="P:regulation of DNA-templated transcription"/>
    <property type="evidence" value="ECO:0007669"/>
    <property type="project" value="InterPro"/>
</dbReference>
<evidence type="ECO:0000259" key="1">
    <source>
        <dbReference type="PROSITE" id="PS50043"/>
    </source>
</evidence>
<reference evidence="3" key="1">
    <citation type="submission" date="2018-08" db="EMBL/GenBank/DDBJ databases">
        <authorList>
            <person name="Kim S.-J."/>
            <person name="Jung G.-Y."/>
        </authorList>
    </citation>
    <scope>NUCLEOTIDE SEQUENCE [LARGE SCALE GENOMIC DNA]</scope>
    <source>
        <strain evidence="3">GY_G</strain>
    </source>
</reference>
<dbReference type="OrthoDB" id="7193436at2"/>
<protein>
    <recommendedName>
        <fullName evidence="1">HTH luxR-type domain-containing protein</fullName>
    </recommendedName>
</protein>
<dbReference type="GO" id="GO:0003677">
    <property type="term" value="F:DNA binding"/>
    <property type="evidence" value="ECO:0007669"/>
    <property type="project" value="InterPro"/>
</dbReference>
<dbReference type="InterPro" id="IPR000792">
    <property type="entry name" value="Tscrpt_reg_LuxR_C"/>
</dbReference>
<dbReference type="InterPro" id="IPR036388">
    <property type="entry name" value="WH-like_DNA-bd_sf"/>
</dbReference>
<feature type="domain" description="HTH luxR-type" evidence="1">
    <location>
        <begin position="1"/>
        <end position="66"/>
    </location>
</feature>
<evidence type="ECO:0000313" key="3">
    <source>
        <dbReference type="Proteomes" id="UP000263833"/>
    </source>
</evidence>
<keyword evidence="3" id="KW-1185">Reference proteome</keyword>
<dbReference type="RefSeq" id="WP_115549839.1">
    <property type="nucleotide sequence ID" value="NZ_QRGP01000002.1"/>
</dbReference>
<dbReference type="AlphaFoldDB" id="A0A371B5F5"/>
<dbReference type="SUPFAM" id="SSF46894">
    <property type="entry name" value="C-terminal effector domain of the bipartite response regulators"/>
    <property type="match status" value="1"/>
</dbReference>
<dbReference type="Proteomes" id="UP000263833">
    <property type="component" value="Unassembled WGS sequence"/>
</dbReference>
<dbReference type="EMBL" id="QRGP01000002">
    <property type="protein sequence ID" value="RDV02737.1"/>
    <property type="molecule type" value="Genomic_DNA"/>
</dbReference>